<name>A0ABQ6BX75_9NEIS</name>
<dbReference type="RefSeq" id="WP_169338595.1">
    <property type="nucleotide sequence ID" value="NZ_BSOZ01000083.1"/>
</dbReference>
<evidence type="ECO:0000313" key="1">
    <source>
        <dbReference type="EMBL" id="GLS06017.1"/>
    </source>
</evidence>
<proteinExistence type="predicted"/>
<dbReference type="Proteomes" id="UP001156836">
    <property type="component" value="Unassembled WGS sequence"/>
</dbReference>
<organism evidence="1 2">
    <name type="scientific">Chitiniphilus shinanonensis</name>
    <dbReference type="NCBI Taxonomy" id="553088"/>
    <lineage>
        <taxon>Bacteria</taxon>
        <taxon>Pseudomonadati</taxon>
        <taxon>Pseudomonadota</taxon>
        <taxon>Betaproteobacteria</taxon>
        <taxon>Neisseriales</taxon>
        <taxon>Chitinibacteraceae</taxon>
        <taxon>Chitiniphilus</taxon>
    </lineage>
</organism>
<keyword evidence="2" id="KW-1185">Reference proteome</keyword>
<reference evidence="2" key="1">
    <citation type="journal article" date="2019" name="Int. J. Syst. Evol. Microbiol.">
        <title>The Global Catalogue of Microorganisms (GCM) 10K type strain sequencing project: providing services to taxonomists for standard genome sequencing and annotation.</title>
        <authorList>
            <consortium name="The Broad Institute Genomics Platform"/>
            <consortium name="The Broad Institute Genome Sequencing Center for Infectious Disease"/>
            <person name="Wu L."/>
            <person name="Ma J."/>
        </authorList>
    </citation>
    <scope>NUCLEOTIDE SEQUENCE [LARGE SCALE GENOMIC DNA]</scope>
    <source>
        <strain evidence="2">NBRC 104970</strain>
    </source>
</reference>
<gene>
    <name evidence="1" type="ORF">GCM10007860_31820</name>
</gene>
<accession>A0ABQ6BX75</accession>
<evidence type="ECO:0000313" key="2">
    <source>
        <dbReference type="Proteomes" id="UP001156836"/>
    </source>
</evidence>
<comment type="caution">
    <text evidence="1">The sequence shown here is derived from an EMBL/GenBank/DDBJ whole genome shotgun (WGS) entry which is preliminary data.</text>
</comment>
<sequence length="114" mass="13211">MHAPEVVDDGHRRLEQIAPSNRPDMLVGGRWIEIEFNPRMMYPTWRESSRGHVALQSQKAIREQRQELIVRRRDFTVGEIESNGRHALERRMQAQFSYSPIASDVIVAADEEVA</sequence>
<protein>
    <submittedName>
        <fullName evidence="1">Uncharacterized protein</fullName>
    </submittedName>
</protein>
<dbReference type="EMBL" id="BSOZ01000083">
    <property type="protein sequence ID" value="GLS06017.1"/>
    <property type="molecule type" value="Genomic_DNA"/>
</dbReference>